<evidence type="ECO:0000313" key="2">
    <source>
        <dbReference type="EMBL" id="OFE14067.1"/>
    </source>
</evidence>
<dbReference type="AlphaFoldDB" id="A0A1E8CP66"/>
<feature type="chain" id="PRO_5009212268" description="Polysaccharide biosynthesis protein GumN" evidence="1">
    <location>
        <begin position="31"/>
        <end position="300"/>
    </location>
</feature>
<reference evidence="3" key="1">
    <citation type="submission" date="2016-07" db="EMBL/GenBank/DDBJ databases">
        <authorList>
            <person name="Florea S."/>
            <person name="Webb J.S."/>
            <person name="Jaromczyk J."/>
            <person name="Schardl C.L."/>
        </authorList>
    </citation>
    <scope>NUCLEOTIDE SEQUENCE [LARGE SCALE GENOMIC DNA]</scope>
    <source>
        <strain evidence="3">KCTC 42131</strain>
    </source>
</reference>
<keyword evidence="3" id="KW-1185">Reference proteome</keyword>
<dbReference type="Pfam" id="PF01963">
    <property type="entry name" value="TraB_PrgY_gumN"/>
    <property type="match status" value="1"/>
</dbReference>
<dbReference type="STRING" id="1524254.PHACT_09820"/>
<dbReference type="PANTHER" id="PTHR40590">
    <property type="entry name" value="CYTOPLASMIC PROTEIN-RELATED"/>
    <property type="match status" value="1"/>
</dbReference>
<name>A0A1E8CP66_9GAMM</name>
<evidence type="ECO:0008006" key="4">
    <source>
        <dbReference type="Google" id="ProtNLM"/>
    </source>
</evidence>
<dbReference type="Proteomes" id="UP000175669">
    <property type="component" value="Unassembled WGS sequence"/>
</dbReference>
<comment type="caution">
    <text evidence="2">The sequence shown here is derived from an EMBL/GenBank/DDBJ whole genome shotgun (WGS) entry which is preliminary data.</text>
</comment>
<dbReference type="InterPro" id="IPR002816">
    <property type="entry name" value="TraB/PrgY/GumN_fam"/>
</dbReference>
<dbReference type="PANTHER" id="PTHR40590:SF1">
    <property type="entry name" value="CYTOPLASMIC PROTEIN"/>
    <property type="match status" value="1"/>
</dbReference>
<accession>A0A1E8CP66</accession>
<protein>
    <recommendedName>
        <fullName evidence="4">Polysaccharide biosynthesis protein GumN</fullName>
    </recommendedName>
</protein>
<organism evidence="2 3">
    <name type="scientific">Pseudohongiella acticola</name>
    <dbReference type="NCBI Taxonomy" id="1524254"/>
    <lineage>
        <taxon>Bacteria</taxon>
        <taxon>Pseudomonadati</taxon>
        <taxon>Pseudomonadota</taxon>
        <taxon>Gammaproteobacteria</taxon>
        <taxon>Pseudomonadales</taxon>
        <taxon>Pseudohongiellaceae</taxon>
        <taxon>Pseudohongiella</taxon>
    </lineage>
</organism>
<dbReference type="InterPro" id="IPR047111">
    <property type="entry name" value="YbaP-like"/>
</dbReference>
<sequence length="300" mass="33175">MTRAKATLHRMLCTVAATLTLFAVSVPVNAESSVWQASKGDETVFLGGTIHLLRAQDYPLPEAYAAAYDASDRLFFEIDQSQMADMGVQARMMQRLTYQDERTLQSVLDDETYAALAAYAENAGLPMAMMQKFKPGMLLTTLSLIEFQSRGFTPQGVDAYYSTRAMGDGKTRGALETIDEQIDMLAGMGEGYESEFVAYSLRDLETIGEAMDEMLVAWRSGDLEALESQFIKPMLEEAPELYESMLVERNNNWMPQIEAMFDEPGTEFVLVGAAHLVGEHGVLAMLSDRGYEVSRVGAAD</sequence>
<evidence type="ECO:0000256" key="1">
    <source>
        <dbReference type="SAM" id="SignalP"/>
    </source>
</evidence>
<gene>
    <name evidence="2" type="ORF">PHACT_09820</name>
</gene>
<dbReference type="CDD" id="cd14789">
    <property type="entry name" value="Tiki"/>
    <property type="match status" value="1"/>
</dbReference>
<dbReference type="EMBL" id="MASR01000001">
    <property type="protein sequence ID" value="OFE14067.1"/>
    <property type="molecule type" value="Genomic_DNA"/>
</dbReference>
<proteinExistence type="predicted"/>
<keyword evidence="1" id="KW-0732">Signal</keyword>
<feature type="signal peptide" evidence="1">
    <location>
        <begin position="1"/>
        <end position="30"/>
    </location>
</feature>
<evidence type="ECO:0000313" key="3">
    <source>
        <dbReference type="Proteomes" id="UP000175669"/>
    </source>
</evidence>